<evidence type="ECO:0000313" key="2">
    <source>
        <dbReference type="EMBL" id="KTB36859.1"/>
    </source>
</evidence>
<sequence length="148" mass="16153">MPVIGDFFDGNAPFSLSDTSGDSNGNNEWQWNTVTTSVIAFLGGSVLIAFLATLLARPKRWSTQQKERKGKELCRSLIPQSKPSGGEFGIPARVSVEEDNDLARRPIRVEATTFGTYSLPLSAGSARIKKLLFTFSIWALECLATALK</sequence>
<gene>
    <name evidence="2" type="ORF">WG66_10596</name>
</gene>
<proteinExistence type="predicted"/>
<reference evidence="2 3" key="1">
    <citation type="submission" date="2015-12" db="EMBL/GenBank/DDBJ databases">
        <title>Draft genome sequence of Moniliophthora roreri, the causal agent of frosty pod rot of cacao.</title>
        <authorList>
            <person name="Aime M.C."/>
            <person name="Diaz-Valderrama J.R."/>
            <person name="Kijpornyongpan T."/>
            <person name="Phillips-Mora W."/>
        </authorList>
    </citation>
    <scope>NUCLEOTIDE SEQUENCE [LARGE SCALE GENOMIC DNA]</scope>
    <source>
        <strain evidence="2 3">MCA 2952</strain>
    </source>
</reference>
<keyword evidence="1" id="KW-0812">Transmembrane</keyword>
<keyword evidence="1" id="KW-0472">Membrane</keyword>
<evidence type="ECO:0000256" key="1">
    <source>
        <dbReference type="SAM" id="Phobius"/>
    </source>
</evidence>
<comment type="caution">
    <text evidence="2">The sequence shown here is derived from an EMBL/GenBank/DDBJ whole genome shotgun (WGS) entry which is preliminary data.</text>
</comment>
<accession>A0A0W0FKN1</accession>
<evidence type="ECO:0000313" key="3">
    <source>
        <dbReference type="Proteomes" id="UP000054988"/>
    </source>
</evidence>
<protein>
    <submittedName>
        <fullName evidence="2">Uncharacterized protein</fullName>
    </submittedName>
</protein>
<name>A0A0W0FKN1_MONRR</name>
<dbReference type="AlphaFoldDB" id="A0A0W0FKN1"/>
<keyword evidence="1" id="KW-1133">Transmembrane helix</keyword>
<dbReference type="EMBL" id="LATX01001880">
    <property type="protein sequence ID" value="KTB36859.1"/>
    <property type="molecule type" value="Genomic_DNA"/>
</dbReference>
<dbReference type="Proteomes" id="UP000054988">
    <property type="component" value="Unassembled WGS sequence"/>
</dbReference>
<organism evidence="2 3">
    <name type="scientific">Moniliophthora roreri</name>
    <name type="common">Frosty pod rot fungus</name>
    <name type="synonym">Monilia roreri</name>
    <dbReference type="NCBI Taxonomy" id="221103"/>
    <lineage>
        <taxon>Eukaryota</taxon>
        <taxon>Fungi</taxon>
        <taxon>Dikarya</taxon>
        <taxon>Basidiomycota</taxon>
        <taxon>Agaricomycotina</taxon>
        <taxon>Agaricomycetes</taxon>
        <taxon>Agaricomycetidae</taxon>
        <taxon>Agaricales</taxon>
        <taxon>Marasmiineae</taxon>
        <taxon>Marasmiaceae</taxon>
        <taxon>Moniliophthora</taxon>
    </lineage>
</organism>
<feature type="transmembrane region" description="Helical" evidence="1">
    <location>
        <begin position="34"/>
        <end position="56"/>
    </location>
</feature>